<dbReference type="InterPro" id="IPR036909">
    <property type="entry name" value="Cyt_c-like_dom_sf"/>
</dbReference>
<name>A0A927BAX7_9BACT</name>
<dbReference type="GO" id="GO:0020037">
    <property type="term" value="F:heme binding"/>
    <property type="evidence" value="ECO:0007669"/>
    <property type="project" value="InterPro"/>
</dbReference>
<evidence type="ECO:0000256" key="2">
    <source>
        <dbReference type="ARBA" id="ARBA00022723"/>
    </source>
</evidence>
<dbReference type="Pfam" id="PF13442">
    <property type="entry name" value="Cytochrome_CBB3"/>
    <property type="match status" value="1"/>
</dbReference>
<dbReference type="PROSITE" id="PS51007">
    <property type="entry name" value="CYTC"/>
    <property type="match status" value="1"/>
</dbReference>
<evidence type="ECO:0000256" key="1">
    <source>
        <dbReference type="ARBA" id="ARBA00022617"/>
    </source>
</evidence>
<dbReference type="GO" id="GO:0046872">
    <property type="term" value="F:metal ion binding"/>
    <property type="evidence" value="ECO:0007669"/>
    <property type="project" value="UniProtKB-KW"/>
</dbReference>
<feature type="domain" description="Cytochrome c" evidence="6">
    <location>
        <begin position="51"/>
        <end position="126"/>
    </location>
</feature>
<dbReference type="Gene3D" id="1.10.760.10">
    <property type="entry name" value="Cytochrome c-like domain"/>
    <property type="match status" value="1"/>
</dbReference>
<keyword evidence="2 4" id="KW-0479">Metal-binding</keyword>
<organism evidence="7 8">
    <name type="scientific">Hymenobacter montanus</name>
    <dbReference type="NCBI Taxonomy" id="2771359"/>
    <lineage>
        <taxon>Bacteria</taxon>
        <taxon>Pseudomonadati</taxon>
        <taxon>Bacteroidota</taxon>
        <taxon>Cytophagia</taxon>
        <taxon>Cytophagales</taxon>
        <taxon>Hymenobacteraceae</taxon>
        <taxon>Hymenobacter</taxon>
    </lineage>
</organism>
<proteinExistence type="predicted"/>
<keyword evidence="1 4" id="KW-0349">Heme</keyword>
<dbReference type="GO" id="GO:0009055">
    <property type="term" value="F:electron transfer activity"/>
    <property type="evidence" value="ECO:0007669"/>
    <property type="project" value="InterPro"/>
</dbReference>
<evidence type="ECO:0000259" key="6">
    <source>
        <dbReference type="PROSITE" id="PS51007"/>
    </source>
</evidence>
<evidence type="ECO:0000256" key="4">
    <source>
        <dbReference type="PROSITE-ProRule" id="PRU00433"/>
    </source>
</evidence>
<accession>A0A927BAX7</accession>
<sequence length="129" mass="13849">MLLKRLFSSTFHYLLAGLSATVLSLAASCTYSHGNPDATPNPCGIDPQTVTFSGVVKPIFDANCRRCHGSSSSTNLSDYDAINRSSSEAILGTIEHAPNYSPMPKNGAKLSDCDIERIRMWIAAGKPNN</sequence>
<gene>
    <name evidence="7" type="ORF">IC235_04225</name>
</gene>
<dbReference type="SUPFAM" id="SSF46626">
    <property type="entry name" value="Cytochrome c"/>
    <property type="match status" value="1"/>
</dbReference>
<dbReference type="Proteomes" id="UP000612233">
    <property type="component" value="Unassembled WGS sequence"/>
</dbReference>
<comment type="caution">
    <text evidence="7">The sequence shown here is derived from an EMBL/GenBank/DDBJ whole genome shotgun (WGS) entry which is preliminary data.</text>
</comment>
<dbReference type="AlphaFoldDB" id="A0A927BAX7"/>
<protein>
    <submittedName>
        <fullName evidence="7">C-type cytochrome</fullName>
    </submittedName>
</protein>
<keyword evidence="3 4" id="KW-0408">Iron</keyword>
<feature type="chain" id="PRO_5038093104" evidence="5">
    <location>
        <begin position="27"/>
        <end position="129"/>
    </location>
</feature>
<dbReference type="InterPro" id="IPR009056">
    <property type="entry name" value="Cyt_c-like_dom"/>
</dbReference>
<reference evidence="7" key="1">
    <citation type="submission" date="2020-09" db="EMBL/GenBank/DDBJ databases">
        <authorList>
            <person name="Kim M.K."/>
        </authorList>
    </citation>
    <scope>NUCLEOTIDE SEQUENCE</scope>
    <source>
        <strain evidence="7">BT664</strain>
    </source>
</reference>
<evidence type="ECO:0000256" key="3">
    <source>
        <dbReference type="ARBA" id="ARBA00023004"/>
    </source>
</evidence>
<evidence type="ECO:0000256" key="5">
    <source>
        <dbReference type="SAM" id="SignalP"/>
    </source>
</evidence>
<evidence type="ECO:0000313" key="7">
    <source>
        <dbReference type="EMBL" id="MBD2767101.1"/>
    </source>
</evidence>
<keyword evidence="8" id="KW-1185">Reference proteome</keyword>
<keyword evidence="5" id="KW-0732">Signal</keyword>
<dbReference type="PROSITE" id="PS51257">
    <property type="entry name" value="PROKAR_LIPOPROTEIN"/>
    <property type="match status" value="1"/>
</dbReference>
<evidence type="ECO:0000313" key="8">
    <source>
        <dbReference type="Proteomes" id="UP000612233"/>
    </source>
</evidence>
<dbReference type="RefSeq" id="WP_191003923.1">
    <property type="nucleotide sequence ID" value="NZ_JACXAD010000003.1"/>
</dbReference>
<feature type="signal peptide" evidence="5">
    <location>
        <begin position="1"/>
        <end position="26"/>
    </location>
</feature>
<dbReference type="EMBL" id="JACXAD010000003">
    <property type="protein sequence ID" value="MBD2767101.1"/>
    <property type="molecule type" value="Genomic_DNA"/>
</dbReference>